<proteinExistence type="predicted"/>
<evidence type="ECO:0000313" key="2">
    <source>
        <dbReference type="EMBL" id="KAK5978627.1"/>
    </source>
</evidence>
<comment type="caution">
    <text evidence="2">The sequence shown here is derived from an EMBL/GenBank/DDBJ whole genome shotgun (WGS) entry which is preliminary data.</text>
</comment>
<dbReference type="PANTHER" id="PTHR11571:SF153">
    <property type="entry name" value="GLUTATHIONE S-TRANSFERASE"/>
    <property type="match status" value="1"/>
</dbReference>
<dbReference type="Pfam" id="PF14497">
    <property type="entry name" value="GST_C_3"/>
    <property type="match status" value="1"/>
</dbReference>
<organism evidence="2 3">
    <name type="scientific">Trichostrongylus colubriformis</name>
    <name type="common">Black scour worm</name>
    <dbReference type="NCBI Taxonomy" id="6319"/>
    <lineage>
        <taxon>Eukaryota</taxon>
        <taxon>Metazoa</taxon>
        <taxon>Ecdysozoa</taxon>
        <taxon>Nematoda</taxon>
        <taxon>Chromadorea</taxon>
        <taxon>Rhabditida</taxon>
        <taxon>Rhabditina</taxon>
        <taxon>Rhabditomorpha</taxon>
        <taxon>Strongyloidea</taxon>
        <taxon>Trichostrongylidae</taxon>
        <taxon>Trichostrongylus</taxon>
    </lineage>
</organism>
<dbReference type="InterPro" id="IPR004046">
    <property type="entry name" value="GST_C"/>
</dbReference>
<protein>
    <submittedName>
        <fullName evidence="2">Glutathione S-transferase protein</fullName>
    </submittedName>
</protein>
<dbReference type="GO" id="GO:0004364">
    <property type="term" value="F:glutathione transferase activity"/>
    <property type="evidence" value="ECO:0007669"/>
    <property type="project" value="TreeGrafter"/>
</dbReference>
<sequence length="196" mass="22878">CIKTKKHSESSVAHHILCVLFCSESLNSHNISEGYSDDTRLPVLIVDDQTKIIGVNEISRFVATRLNLYGDSHEDRQAIDDVLTKLEDLHIGLAPTIRATLTRNYEERRDVWNHFKTTALFPCLVIYEKELGSRRHLVGSRISWADIALIEMLTRFQWCYDSFYLAHFPKLKEYCDRFEALPHLRPYIQSRPNTHF</sequence>
<dbReference type="Proteomes" id="UP001331761">
    <property type="component" value="Unassembled WGS sequence"/>
</dbReference>
<dbReference type="PROSITE" id="PS50405">
    <property type="entry name" value="GST_CTER"/>
    <property type="match status" value="1"/>
</dbReference>
<dbReference type="InterPro" id="IPR036282">
    <property type="entry name" value="Glutathione-S-Trfase_C_sf"/>
</dbReference>
<dbReference type="InterPro" id="IPR050213">
    <property type="entry name" value="GST_superfamily"/>
</dbReference>
<feature type="domain" description="GST C-terminal" evidence="1">
    <location>
        <begin position="72"/>
        <end position="196"/>
    </location>
</feature>
<dbReference type="AlphaFoldDB" id="A0AAN8FQ75"/>
<feature type="non-terminal residue" evidence="2">
    <location>
        <position position="1"/>
    </location>
</feature>
<evidence type="ECO:0000313" key="3">
    <source>
        <dbReference type="Proteomes" id="UP001331761"/>
    </source>
</evidence>
<keyword evidence="3" id="KW-1185">Reference proteome</keyword>
<dbReference type="Gene3D" id="1.20.1050.130">
    <property type="match status" value="1"/>
</dbReference>
<name>A0AAN8FQ75_TRICO</name>
<accession>A0AAN8FQ75</accession>
<dbReference type="SUPFAM" id="SSF47616">
    <property type="entry name" value="GST C-terminal domain-like"/>
    <property type="match status" value="1"/>
</dbReference>
<evidence type="ECO:0000259" key="1">
    <source>
        <dbReference type="PROSITE" id="PS50405"/>
    </source>
</evidence>
<dbReference type="FunFam" id="1.20.1050.10:FF:000078">
    <property type="entry name" value="Protein CBG04233"/>
    <property type="match status" value="1"/>
</dbReference>
<dbReference type="GO" id="GO:0006749">
    <property type="term" value="P:glutathione metabolic process"/>
    <property type="evidence" value="ECO:0007669"/>
    <property type="project" value="TreeGrafter"/>
</dbReference>
<dbReference type="InterPro" id="IPR010987">
    <property type="entry name" value="Glutathione-S-Trfase_C-like"/>
</dbReference>
<gene>
    <name evidence="2" type="ORF">GCK32_018422</name>
</gene>
<reference evidence="2 3" key="1">
    <citation type="submission" date="2019-10" db="EMBL/GenBank/DDBJ databases">
        <title>Assembly and Annotation for the nematode Trichostrongylus colubriformis.</title>
        <authorList>
            <person name="Martin J."/>
        </authorList>
    </citation>
    <scope>NUCLEOTIDE SEQUENCE [LARGE SCALE GENOMIC DNA]</scope>
    <source>
        <strain evidence="2">G859</strain>
        <tissue evidence="2">Whole worm</tissue>
    </source>
</reference>
<dbReference type="PANTHER" id="PTHR11571">
    <property type="entry name" value="GLUTATHIONE S-TRANSFERASE"/>
    <property type="match status" value="1"/>
</dbReference>
<dbReference type="EMBL" id="WIXE01009217">
    <property type="protein sequence ID" value="KAK5978627.1"/>
    <property type="molecule type" value="Genomic_DNA"/>
</dbReference>